<proteinExistence type="predicted"/>
<accession>A0ABT8KN45</accession>
<dbReference type="RefSeq" id="WP_346750985.1">
    <property type="nucleotide sequence ID" value="NZ_JAUJEA010000002.1"/>
</dbReference>
<evidence type="ECO:0000313" key="1">
    <source>
        <dbReference type="EMBL" id="MDN5200955.1"/>
    </source>
</evidence>
<reference evidence="1" key="1">
    <citation type="submission" date="2023-06" db="EMBL/GenBank/DDBJ databases">
        <title>Genomic of Parafulvivirga corallium.</title>
        <authorList>
            <person name="Wang G."/>
        </authorList>
    </citation>
    <scope>NUCLEOTIDE SEQUENCE</scope>
    <source>
        <strain evidence="1">BMA10</strain>
    </source>
</reference>
<sequence length="71" mass="8682">MTVLEKTAILSSVNRSKEKLEYEYEMVENHYKSVCAGDHEKYREEMEFYNFILEQWDQYKIKVEKDSLSYN</sequence>
<name>A0ABT8KN45_9BACT</name>
<organism evidence="1 2">
    <name type="scientific">Splendidivirga corallicola</name>
    <dbReference type="NCBI Taxonomy" id="3051826"/>
    <lineage>
        <taxon>Bacteria</taxon>
        <taxon>Pseudomonadati</taxon>
        <taxon>Bacteroidota</taxon>
        <taxon>Cytophagia</taxon>
        <taxon>Cytophagales</taxon>
        <taxon>Splendidivirgaceae</taxon>
        <taxon>Splendidivirga</taxon>
    </lineage>
</organism>
<evidence type="ECO:0000313" key="2">
    <source>
        <dbReference type="Proteomes" id="UP001172082"/>
    </source>
</evidence>
<dbReference type="EMBL" id="JAUJEA010000002">
    <property type="protein sequence ID" value="MDN5200955.1"/>
    <property type="molecule type" value="Genomic_DNA"/>
</dbReference>
<comment type="caution">
    <text evidence="1">The sequence shown here is derived from an EMBL/GenBank/DDBJ whole genome shotgun (WGS) entry which is preliminary data.</text>
</comment>
<keyword evidence="2" id="KW-1185">Reference proteome</keyword>
<dbReference type="Proteomes" id="UP001172082">
    <property type="component" value="Unassembled WGS sequence"/>
</dbReference>
<gene>
    <name evidence="1" type="ORF">QQ008_06275</name>
</gene>
<protein>
    <submittedName>
        <fullName evidence="1">Uncharacterized protein</fullName>
    </submittedName>
</protein>